<dbReference type="PANTHER" id="PTHR28037">
    <property type="entry name" value="ALCOHOL O-ACETYLTRANSFERASE 1-RELATED"/>
    <property type="match status" value="1"/>
</dbReference>
<dbReference type="InterPro" id="IPR052058">
    <property type="entry name" value="Alcohol_O-acetyltransferase"/>
</dbReference>
<dbReference type="EMBL" id="ML977514">
    <property type="protein sequence ID" value="KAF2126192.1"/>
    <property type="molecule type" value="Genomic_DNA"/>
</dbReference>
<dbReference type="Pfam" id="PF07247">
    <property type="entry name" value="AATase"/>
    <property type="match status" value="1"/>
</dbReference>
<dbReference type="GeneID" id="54405639"/>
<dbReference type="PANTHER" id="PTHR28037:SF1">
    <property type="entry name" value="ALCOHOL O-ACETYLTRANSFERASE 1-RELATED"/>
    <property type="match status" value="1"/>
</dbReference>
<evidence type="ECO:0000313" key="1">
    <source>
        <dbReference type="EMBL" id="KAF2126192.1"/>
    </source>
</evidence>
<dbReference type="InterPro" id="IPR010828">
    <property type="entry name" value="Atf2/Sli1-like"/>
</dbReference>
<dbReference type="InterPro" id="IPR023213">
    <property type="entry name" value="CAT-like_dom_sf"/>
</dbReference>
<sequence>MANTTTLERLRPCGRLETYSTARHHLGFYKNVGLTATYSSLGVSSSAIERLVFAALRCVVQEHPSLSVIALNEDKSYPNVYFARLPEVDLGKCVSFQERETAFPKDGEVDKELDALLTKQHSRDFKHGLGTRPFWRLIIATSRTPPVEFTATWIWHHALADGSSAVLFHNSFLAALNSSAIKTDMNAELLVKSPTTPLPPSFEDLHPMQTSWPFFLRAILGSIAPSIFNKRPLKRWTGNPIHSDTTSLPECRFRTIVFSTQTTEKLALFSRRERTSVTATLQCLIASSLFATLPASECEKVRIECPVSMRSVLDTPDNQMTNAVADFDYLHQLTQPNVGAVLRGEGQKGTLRYFSWDEARTLKSAITRFVAKEGCDNPVALLKYVPDMHAFFTSKLGKPRSPTAEISNLGVYKKTGDVEATWKIGRTTFSQCPNVTNCVFGVNVVTGGDGNAVLNFCWMQGATEGNTMDMVIESLRAGVEELVQNYGL</sequence>
<evidence type="ECO:0000313" key="2">
    <source>
        <dbReference type="Proteomes" id="UP000799771"/>
    </source>
</evidence>
<name>A0A6A6A2G9_9PLEO</name>
<dbReference type="SUPFAM" id="SSF52777">
    <property type="entry name" value="CoA-dependent acyltransferases"/>
    <property type="match status" value="1"/>
</dbReference>
<dbReference type="Gene3D" id="3.30.559.10">
    <property type="entry name" value="Chloramphenicol acetyltransferase-like domain"/>
    <property type="match status" value="1"/>
</dbReference>
<dbReference type="Proteomes" id="UP000799771">
    <property type="component" value="Unassembled WGS sequence"/>
</dbReference>
<protein>
    <recommendedName>
        <fullName evidence="3">Alcohol acetyltransferase</fullName>
    </recommendedName>
</protein>
<dbReference type="GO" id="GO:0008080">
    <property type="term" value="F:N-acetyltransferase activity"/>
    <property type="evidence" value="ECO:0007669"/>
    <property type="project" value="TreeGrafter"/>
</dbReference>
<evidence type="ECO:0008006" key="3">
    <source>
        <dbReference type="Google" id="ProtNLM"/>
    </source>
</evidence>
<proteinExistence type="predicted"/>
<reference evidence="1" key="1">
    <citation type="journal article" date="2020" name="Stud. Mycol.">
        <title>101 Dothideomycetes genomes: a test case for predicting lifestyles and emergence of pathogens.</title>
        <authorList>
            <person name="Haridas S."/>
            <person name="Albert R."/>
            <person name="Binder M."/>
            <person name="Bloem J."/>
            <person name="Labutti K."/>
            <person name="Salamov A."/>
            <person name="Andreopoulos B."/>
            <person name="Baker S."/>
            <person name="Barry K."/>
            <person name="Bills G."/>
            <person name="Bluhm B."/>
            <person name="Cannon C."/>
            <person name="Castanera R."/>
            <person name="Culley D."/>
            <person name="Daum C."/>
            <person name="Ezra D."/>
            <person name="Gonzalez J."/>
            <person name="Henrissat B."/>
            <person name="Kuo A."/>
            <person name="Liang C."/>
            <person name="Lipzen A."/>
            <person name="Lutzoni F."/>
            <person name="Magnuson J."/>
            <person name="Mondo S."/>
            <person name="Nolan M."/>
            <person name="Ohm R."/>
            <person name="Pangilinan J."/>
            <person name="Park H.-J."/>
            <person name="Ramirez L."/>
            <person name="Alfaro M."/>
            <person name="Sun H."/>
            <person name="Tritt A."/>
            <person name="Yoshinaga Y."/>
            <person name="Zwiers L.-H."/>
            <person name="Turgeon B."/>
            <person name="Goodwin S."/>
            <person name="Spatafora J."/>
            <person name="Crous P."/>
            <person name="Grigoriev I."/>
        </authorList>
    </citation>
    <scope>NUCLEOTIDE SEQUENCE</scope>
    <source>
        <strain evidence="1">CBS 119687</strain>
    </source>
</reference>
<organism evidence="1 2">
    <name type="scientific">Dothidotthia symphoricarpi CBS 119687</name>
    <dbReference type="NCBI Taxonomy" id="1392245"/>
    <lineage>
        <taxon>Eukaryota</taxon>
        <taxon>Fungi</taxon>
        <taxon>Dikarya</taxon>
        <taxon>Ascomycota</taxon>
        <taxon>Pezizomycotina</taxon>
        <taxon>Dothideomycetes</taxon>
        <taxon>Pleosporomycetidae</taxon>
        <taxon>Pleosporales</taxon>
        <taxon>Dothidotthiaceae</taxon>
        <taxon>Dothidotthia</taxon>
    </lineage>
</organism>
<accession>A0A6A6A2G9</accession>
<gene>
    <name evidence="1" type="ORF">P153DRAFT_323362</name>
</gene>
<dbReference type="AlphaFoldDB" id="A0A6A6A2G9"/>
<keyword evidence="2" id="KW-1185">Reference proteome</keyword>
<dbReference type="OrthoDB" id="2150604at2759"/>
<dbReference type="RefSeq" id="XP_033520584.1">
    <property type="nucleotide sequence ID" value="XM_033665207.1"/>
</dbReference>